<proteinExistence type="predicted"/>
<protein>
    <recommendedName>
        <fullName evidence="1">Heterokaryon incompatibility domain-containing protein</fullName>
    </recommendedName>
</protein>
<dbReference type="PANTHER" id="PTHR33112:SF12">
    <property type="entry name" value="HETEROKARYON INCOMPATIBILITY DOMAIN-CONTAINING PROTEIN"/>
    <property type="match status" value="1"/>
</dbReference>
<evidence type="ECO:0000259" key="1">
    <source>
        <dbReference type="Pfam" id="PF06985"/>
    </source>
</evidence>
<name>A0A8H4RT92_9HELO</name>
<sequence length="1002" mass="115940">MAGPIWTKLIKRIRPRDIDSEPQKIIPDSDSEADIEVEDQRLCLRCTELDVLQLIEDLEQENCPPYSWWYEQNSDNRHNPVALIDAVPYRELGQRSAIKFEKACPLCQLLCPVVEDGDFDAQDELFLLPAWGIERIEQSISLWWRNYKQQHQGRQRSRRYRCLPEAVRWMRHVKSHKTERLPMQNLNYSKILYIAMQPRRKSKTGVQETFTFPHESFNAIGVVQDKHDSPVMAGRAVKDKVNFDIVTRWINQCGIHHGISCKPRPAESLESMRLIDVHTRVIVPYKEGIEYICLSYVWGDIKQETYRLGETLRKLPNTFEDAITVVKALGKRYLWVDSVCIEQHNNPHKEDQIRKMDCIYAGAWITIVALNGDSANSGLGRISSNTPQIPQASCTLKWASMVSLFPTLQQQINRSKWGKRAWTLQEGQLSPRCLYFTPHQVYFECRSIQCCESVQDSHTPFHSWSNKRRLISRYDKTPQTCLGPGVFLDQSSATDSQTWTDSQLLTIYDHYVREYCSRELSYEADTIKAITPLFEDLQRTHSIFKGGFFWGLPVDALPFALLWFCSGQQQRREGFPSWSWAGWRGQLERIVDHVKTIQEGPHEANEDGNTREYKKQASYFVEFKQGREESQQPFVVLYQGIPRDKDPALDQDEWNSKYTITNSFYVHYLDGNFKSMESYNQLLFVKGFIFRVKVSCLNSGQGVLPPQEENEYKFTVNEITCKIACPNQATLQELLKLDGPTKYLLVLHREFVQSHWCYDLLLLNWNQDVAYRVSPLKLSFPAADRLEEGQSLPNWAYLHPETLLQDRWYRLMAKYSKTKLRYLSDQVIRFSKEGSPSGKYIAPSWSWASTNTEIDFSFGHSERNFPRHIFAGVINANASTITPNPTSQVSDGWLDICGVIENFNADIRICEPNCSCFENEDDGHLCSHGSVNVLFTPLFPDFRIKSVEFDRLLDKVLISKPLITNFTCLRMGKGQTSWWGSGWSEAVSVDYMILEPTANADE</sequence>
<organism evidence="2 3">
    <name type="scientific">Cudoniella acicularis</name>
    <dbReference type="NCBI Taxonomy" id="354080"/>
    <lineage>
        <taxon>Eukaryota</taxon>
        <taxon>Fungi</taxon>
        <taxon>Dikarya</taxon>
        <taxon>Ascomycota</taxon>
        <taxon>Pezizomycotina</taxon>
        <taxon>Leotiomycetes</taxon>
        <taxon>Helotiales</taxon>
        <taxon>Tricladiaceae</taxon>
        <taxon>Cudoniella</taxon>
    </lineage>
</organism>
<evidence type="ECO:0000313" key="3">
    <source>
        <dbReference type="Proteomes" id="UP000566819"/>
    </source>
</evidence>
<gene>
    <name evidence="2" type="ORF">G7Y89_g2460</name>
</gene>
<dbReference type="OrthoDB" id="5428863at2759"/>
<comment type="caution">
    <text evidence="2">The sequence shown here is derived from an EMBL/GenBank/DDBJ whole genome shotgun (WGS) entry which is preliminary data.</text>
</comment>
<accession>A0A8H4RT92</accession>
<reference evidence="2 3" key="1">
    <citation type="submission" date="2020-03" db="EMBL/GenBank/DDBJ databases">
        <title>Draft Genome Sequence of Cudoniella acicularis.</title>
        <authorList>
            <person name="Buettner E."/>
            <person name="Kellner H."/>
        </authorList>
    </citation>
    <scope>NUCLEOTIDE SEQUENCE [LARGE SCALE GENOMIC DNA]</scope>
    <source>
        <strain evidence="2 3">DSM 108380</strain>
    </source>
</reference>
<dbReference type="PANTHER" id="PTHR33112">
    <property type="entry name" value="DOMAIN PROTEIN, PUTATIVE-RELATED"/>
    <property type="match status" value="1"/>
</dbReference>
<keyword evidence="3" id="KW-1185">Reference proteome</keyword>
<evidence type="ECO:0000313" key="2">
    <source>
        <dbReference type="EMBL" id="KAF4635627.1"/>
    </source>
</evidence>
<dbReference type="InterPro" id="IPR010730">
    <property type="entry name" value="HET"/>
</dbReference>
<feature type="domain" description="Heterokaryon incompatibility" evidence="1">
    <location>
        <begin position="291"/>
        <end position="426"/>
    </location>
</feature>
<dbReference type="Pfam" id="PF06985">
    <property type="entry name" value="HET"/>
    <property type="match status" value="1"/>
</dbReference>
<dbReference type="EMBL" id="JAAMPI010000108">
    <property type="protein sequence ID" value="KAF4635627.1"/>
    <property type="molecule type" value="Genomic_DNA"/>
</dbReference>
<dbReference type="Proteomes" id="UP000566819">
    <property type="component" value="Unassembled WGS sequence"/>
</dbReference>
<dbReference type="AlphaFoldDB" id="A0A8H4RT92"/>